<name>A0A517ZAZ8_9PLAN</name>
<evidence type="ECO:0000259" key="16">
    <source>
        <dbReference type="Pfam" id="PF01930"/>
    </source>
</evidence>
<dbReference type="InterPro" id="IPR002729">
    <property type="entry name" value="CRISPR-assoc_Cas1"/>
</dbReference>
<comment type="catalytic activity">
    <reaction evidence="12">
        <text>exonucleolytic cleavage in the 5'- to 3'-direction to yield nucleoside 3'-phosphates.</text>
        <dbReference type="EC" id="3.1.12.1"/>
    </reaction>
</comment>
<dbReference type="GO" id="GO:0043571">
    <property type="term" value="P:maintenance of CRISPR repeat elements"/>
    <property type="evidence" value="ECO:0007669"/>
    <property type="project" value="UniProtKB-UniRule"/>
</dbReference>
<evidence type="ECO:0000313" key="17">
    <source>
        <dbReference type="EMBL" id="QDU39638.1"/>
    </source>
</evidence>
<keyword evidence="4 14" id="KW-0378">Hydrolase</keyword>
<keyword evidence="11 14" id="KW-0464">Manganese</keyword>
<keyword evidence="8" id="KW-0411">Iron-sulfur</keyword>
<comment type="cofactor">
    <cofactor evidence="14">
        <name>Mg(2+)</name>
        <dbReference type="ChEBI" id="CHEBI:18420"/>
    </cofactor>
    <cofactor evidence="14">
        <name>Mn(2+)</name>
        <dbReference type="ChEBI" id="CHEBI:29035"/>
    </cofactor>
</comment>
<keyword evidence="18" id="KW-1185">Reference proteome</keyword>
<dbReference type="Gene3D" id="3.90.320.10">
    <property type="match status" value="1"/>
</dbReference>
<comment type="function">
    <text evidence="14">CRISPR (clustered regularly interspaced short palindromic repeat), is an adaptive immune system that provides protection against mobile genetic elements (viruses, transposable elements and conjugative plasmids). CRISPR clusters contain spacers, sequences complementary to antecedent mobile elements, and target invading nucleic acids. CRISPR clusters are transcribed and processed into CRISPR RNA (crRNA). Acts as a dsDNA endonuclease. Involved in the integration of spacer DNA into the CRISPR cassette.</text>
</comment>
<comment type="similarity">
    <text evidence="14">Belongs to the CRISPR-associated endonuclease Cas1 family.</text>
</comment>
<dbReference type="Pfam" id="PF01930">
    <property type="entry name" value="Cas_Cas4"/>
    <property type="match status" value="1"/>
</dbReference>
<evidence type="ECO:0000256" key="6">
    <source>
        <dbReference type="ARBA" id="ARBA00022842"/>
    </source>
</evidence>
<evidence type="ECO:0000256" key="8">
    <source>
        <dbReference type="ARBA" id="ARBA00023014"/>
    </source>
</evidence>
<dbReference type="InterPro" id="IPR011604">
    <property type="entry name" value="PDDEXK-like_dom_sf"/>
</dbReference>
<dbReference type="HAMAP" id="MF_01470">
    <property type="entry name" value="Cas1"/>
    <property type="match status" value="1"/>
</dbReference>
<keyword evidence="10 14" id="KW-0238">DNA-binding</keyword>
<dbReference type="GO" id="GO:0046872">
    <property type="term" value="F:metal ion binding"/>
    <property type="evidence" value="ECO:0007669"/>
    <property type="project" value="UniProtKB-UniRule"/>
</dbReference>
<feature type="binding site" evidence="14">
    <location>
        <position position="515"/>
    </location>
    <ligand>
        <name>Mn(2+)</name>
        <dbReference type="ChEBI" id="CHEBI:29035"/>
    </ligand>
</feature>
<feature type="region of interest" description="Disordered" evidence="15">
    <location>
        <begin position="89"/>
        <end position="114"/>
    </location>
</feature>
<evidence type="ECO:0000256" key="9">
    <source>
        <dbReference type="ARBA" id="ARBA00023118"/>
    </source>
</evidence>
<dbReference type="Pfam" id="PF01867">
    <property type="entry name" value="Cas_Cas1"/>
    <property type="match status" value="1"/>
</dbReference>
<organism evidence="17 18">
    <name type="scientific">Maioricimonas rarisocia</name>
    <dbReference type="NCBI Taxonomy" id="2528026"/>
    <lineage>
        <taxon>Bacteria</taxon>
        <taxon>Pseudomonadati</taxon>
        <taxon>Planctomycetota</taxon>
        <taxon>Planctomycetia</taxon>
        <taxon>Planctomycetales</taxon>
        <taxon>Planctomycetaceae</taxon>
        <taxon>Maioricimonas</taxon>
    </lineage>
</organism>
<evidence type="ECO:0000256" key="5">
    <source>
        <dbReference type="ARBA" id="ARBA00022839"/>
    </source>
</evidence>
<evidence type="ECO:0000256" key="10">
    <source>
        <dbReference type="ARBA" id="ARBA00023125"/>
    </source>
</evidence>
<gene>
    <name evidence="17" type="primary">cas4-cas1</name>
    <name evidence="14" type="synonym">cas1</name>
    <name evidence="17" type="ORF">Mal4_39840</name>
</gene>
<feature type="binding site" evidence="14">
    <location>
        <position position="500"/>
    </location>
    <ligand>
        <name>Mn(2+)</name>
        <dbReference type="ChEBI" id="CHEBI:29035"/>
    </ligand>
</feature>
<evidence type="ECO:0000256" key="11">
    <source>
        <dbReference type="ARBA" id="ARBA00023211"/>
    </source>
</evidence>
<dbReference type="GO" id="GO:0003677">
    <property type="term" value="F:DNA binding"/>
    <property type="evidence" value="ECO:0007669"/>
    <property type="project" value="UniProtKB-KW"/>
</dbReference>
<feature type="compositionally biased region" description="Basic and acidic residues" evidence="15">
    <location>
        <begin position="1"/>
        <end position="20"/>
    </location>
</feature>
<evidence type="ECO:0000256" key="7">
    <source>
        <dbReference type="ARBA" id="ARBA00023004"/>
    </source>
</evidence>
<evidence type="ECO:0000256" key="1">
    <source>
        <dbReference type="ARBA" id="ARBA00022722"/>
    </source>
</evidence>
<feature type="compositionally biased region" description="Basic and acidic residues" evidence="15">
    <location>
        <begin position="95"/>
        <end position="114"/>
    </location>
</feature>
<sequence>MIDNVHHQHSTSHEPQHDTPDAANSTPTPSTTPPPTSTAEPPGADRPPEADALIPVRMLNEFTYCPRLGYLEWVQGEWADNLETRQGTFGHRHVDKPDRKSISAPKEPADAEKQDGDVIHARSIMLAADQEELLAKLDLLEIDGDRATPVDYKRGKAPDIPEGAYEPERVQLCAQGLVLRENGYACDEGVLYFIGSRRRVVIPFDDELIARTRQLVQQFRETARAGAIPPPLDDSPKCPRCSLVGICLPDETNLLREAATADTPPTKDGLRRLLPSRNDALPMYVQDQGVMIGKSGDRLTVKQKGEQLSSSRLIDVSQVSVFGNVMFSAPALRELTIRGIPVCHFTYGGWFHGITSGLTHKNVELRIRQYATAADPAGSLDIARRLIMGKIRNARTLLRRHLGDREAPVLRQLNEYHRRAGHAPTAETLLGLEGMAAKEYFAAFFTLLSGRHEFDVNGRNRRPPRDPVNAVLSFVYSLLVKELTVTLQAVGFDPMLGFFHTPRYGRPSLALDLSEEFRPLVADSVVMTVFNNGEVTGDAFIERAGAVTLTDAGRRSVIAAFERRLETEITHPIFGYRICYRRILEVQARLLARCVLGELHEYPSFCTR</sequence>
<dbReference type="GO" id="GO:0004519">
    <property type="term" value="F:endonuclease activity"/>
    <property type="evidence" value="ECO:0007669"/>
    <property type="project" value="UniProtKB-UniRule"/>
</dbReference>
<dbReference type="Gene3D" id="3.100.10.20">
    <property type="entry name" value="CRISPR-associated endonuclease Cas1, N-terminal domain"/>
    <property type="match status" value="1"/>
</dbReference>
<evidence type="ECO:0000256" key="2">
    <source>
        <dbReference type="ARBA" id="ARBA00022723"/>
    </source>
</evidence>
<proteinExistence type="inferred from homology"/>
<evidence type="ECO:0000256" key="3">
    <source>
        <dbReference type="ARBA" id="ARBA00022759"/>
    </source>
</evidence>
<feature type="region of interest" description="Disordered" evidence="15">
    <location>
        <begin position="1"/>
        <end position="50"/>
    </location>
</feature>
<dbReference type="PANTHER" id="PTHR34353">
    <property type="entry name" value="CRISPR-ASSOCIATED ENDONUCLEASE CAS1 1"/>
    <property type="match status" value="1"/>
</dbReference>
<dbReference type="InterPro" id="IPR050646">
    <property type="entry name" value="Cas1"/>
</dbReference>
<evidence type="ECO:0000256" key="13">
    <source>
        <dbReference type="ARBA" id="ARBA00038592"/>
    </source>
</evidence>
<dbReference type="RefSeq" id="WP_197443611.1">
    <property type="nucleotide sequence ID" value="NZ_CP036275.1"/>
</dbReference>
<evidence type="ECO:0000256" key="12">
    <source>
        <dbReference type="ARBA" id="ARBA00033996"/>
    </source>
</evidence>
<dbReference type="NCBIfam" id="TIGR00372">
    <property type="entry name" value="cas4"/>
    <property type="match status" value="1"/>
</dbReference>
<dbReference type="InterPro" id="IPR042206">
    <property type="entry name" value="CRISPR-assoc_Cas1_C"/>
</dbReference>
<dbReference type="EMBL" id="CP036275">
    <property type="protein sequence ID" value="QDU39638.1"/>
    <property type="molecule type" value="Genomic_DNA"/>
</dbReference>
<evidence type="ECO:0000256" key="15">
    <source>
        <dbReference type="SAM" id="MobiDB-lite"/>
    </source>
</evidence>
<dbReference type="AlphaFoldDB" id="A0A517ZAZ8"/>
<protein>
    <recommendedName>
        <fullName evidence="14">CRISPR-associated endonuclease Cas1</fullName>
        <ecNumber evidence="14">3.1.-.-</ecNumber>
    </recommendedName>
</protein>
<comment type="subunit">
    <text evidence="13 14">Homodimer, forms a heterotetramer with a Cas2 homodimer.</text>
</comment>
<keyword evidence="3 14" id="KW-0255">Endonuclease</keyword>
<evidence type="ECO:0000313" key="18">
    <source>
        <dbReference type="Proteomes" id="UP000320496"/>
    </source>
</evidence>
<dbReference type="Proteomes" id="UP000320496">
    <property type="component" value="Chromosome"/>
</dbReference>
<dbReference type="InterPro" id="IPR042211">
    <property type="entry name" value="CRISPR-assoc_Cas1_N"/>
</dbReference>
<dbReference type="KEGG" id="mri:Mal4_39840"/>
<dbReference type="Gene3D" id="1.20.120.920">
    <property type="entry name" value="CRISPR-associated endonuclease Cas1, C-terminal domain"/>
    <property type="match status" value="1"/>
</dbReference>
<accession>A0A517ZAZ8</accession>
<keyword evidence="1 14" id="KW-0540">Nuclease</keyword>
<evidence type="ECO:0000256" key="4">
    <source>
        <dbReference type="ARBA" id="ARBA00022801"/>
    </source>
</evidence>
<feature type="binding site" evidence="14">
    <location>
        <position position="433"/>
    </location>
    <ligand>
        <name>Mn(2+)</name>
        <dbReference type="ChEBI" id="CHEBI:29035"/>
    </ligand>
</feature>
<keyword evidence="2 14" id="KW-0479">Metal-binding</keyword>
<dbReference type="GO" id="GO:0051607">
    <property type="term" value="P:defense response to virus"/>
    <property type="evidence" value="ECO:0007669"/>
    <property type="project" value="UniProtKB-UniRule"/>
</dbReference>
<dbReference type="EC" id="3.1.-.-" evidence="14"/>
<keyword evidence="7" id="KW-0408">Iron</keyword>
<dbReference type="PANTHER" id="PTHR34353:SF2">
    <property type="entry name" value="CRISPR-ASSOCIATED ENDONUCLEASE CAS1 1"/>
    <property type="match status" value="1"/>
</dbReference>
<dbReference type="GO" id="GO:0051536">
    <property type="term" value="F:iron-sulfur cluster binding"/>
    <property type="evidence" value="ECO:0007669"/>
    <property type="project" value="UniProtKB-KW"/>
</dbReference>
<dbReference type="InterPro" id="IPR022765">
    <property type="entry name" value="Dna2/Cas4_DUF83"/>
</dbReference>
<dbReference type="InterPro" id="IPR013343">
    <property type="entry name" value="CRISPR-assoc_prot_Cas4"/>
</dbReference>
<feature type="domain" description="DUF83" evidence="16">
    <location>
        <begin position="58"/>
        <end position="248"/>
    </location>
</feature>
<reference evidence="17 18" key="1">
    <citation type="submission" date="2019-02" db="EMBL/GenBank/DDBJ databases">
        <title>Deep-cultivation of Planctomycetes and their phenomic and genomic characterization uncovers novel biology.</title>
        <authorList>
            <person name="Wiegand S."/>
            <person name="Jogler M."/>
            <person name="Boedeker C."/>
            <person name="Pinto D."/>
            <person name="Vollmers J."/>
            <person name="Rivas-Marin E."/>
            <person name="Kohn T."/>
            <person name="Peeters S.H."/>
            <person name="Heuer A."/>
            <person name="Rast P."/>
            <person name="Oberbeckmann S."/>
            <person name="Bunk B."/>
            <person name="Jeske O."/>
            <person name="Meyerdierks A."/>
            <person name="Storesund J.E."/>
            <person name="Kallscheuer N."/>
            <person name="Luecker S."/>
            <person name="Lage O.M."/>
            <person name="Pohl T."/>
            <person name="Merkel B.J."/>
            <person name="Hornburger P."/>
            <person name="Mueller R.-W."/>
            <person name="Bruemmer F."/>
            <person name="Labrenz M."/>
            <person name="Spormann A.M."/>
            <person name="Op den Camp H."/>
            <person name="Overmann J."/>
            <person name="Amann R."/>
            <person name="Jetten M.S.M."/>
            <person name="Mascher T."/>
            <person name="Medema M.H."/>
            <person name="Devos D.P."/>
            <person name="Kaster A.-K."/>
            <person name="Ovreas L."/>
            <person name="Rohde M."/>
            <person name="Galperin M.Y."/>
            <person name="Jogler C."/>
        </authorList>
    </citation>
    <scope>NUCLEOTIDE SEQUENCE [LARGE SCALE GENOMIC DNA]</scope>
    <source>
        <strain evidence="17 18">Mal4</strain>
    </source>
</reference>
<keyword evidence="5" id="KW-0269">Exonuclease</keyword>
<dbReference type="GO" id="GO:0004527">
    <property type="term" value="F:exonuclease activity"/>
    <property type="evidence" value="ECO:0007669"/>
    <property type="project" value="UniProtKB-KW"/>
</dbReference>
<evidence type="ECO:0000256" key="14">
    <source>
        <dbReference type="HAMAP-Rule" id="MF_01470"/>
    </source>
</evidence>
<keyword evidence="9 14" id="KW-0051">Antiviral defense</keyword>
<dbReference type="CDD" id="cd09634">
    <property type="entry name" value="Cas1_I-II-III"/>
    <property type="match status" value="1"/>
</dbReference>
<keyword evidence="6 14" id="KW-0460">Magnesium</keyword>
<dbReference type="NCBIfam" id="TIGR00287">
    <property type="entry name" value="cas1"/>
    <property type="match status" value="1"/>
</dbReference>